<dbReference type="Pfam" id="PF01255">
    <property type="entry name" value="Prenyltransf"/>
    <property type="match status" value="1"/>
</dbReference>
<evidence type="ECO:0000256" key="1">
    <source>
        <dbReference type="ARBA" id="ARBA00022679"/>
    </source>
</evidence>
<dbReference type="GO" id="GO:0045547">
    <property type="term" value="F:ditrans,polycis-polyprenyl diphosphate synthase [(2E,6E)-farnesyl diphosphate specific] activity"/>
    <property type="evidence" value="ECO:0007669"/>
    <property type="project" value="TreeGrafter"/>
</dbReference>
<dbReference type="EMBL" id="JBDFQZ010000012">
    <property type="protein sequence ID" value="KAK9674376.1"/>
    <property type="molecule type" value="Genomic_DNA"/>
</dbReference>
<dbReference type="EMBL" id="JBDFQZ010000012">
    <property type="protein sequence ID" value="KAK9674375.1"/>
    <property type="molecule type" value="Genomic_DNA"/>
</dbReference>
<dbReference type="EC" id="2.5.1.-" evidence="2"/>
<dbReference type="AlphaFoldDB" id="A0AAW1HE57"/>
<comment type="caution">
    <text evidence="3">The sequence shown here is derived from an EMBL/GenBank/DDBJ whole genome shotgun (WGS) entry which is preliminary data.</text>
</comment>
<dbReference type="PANTHER" id="PTHR10291:SF18">
    <property type="entry name" value="DEHYDRODOLICHYL DIPHOSPHATE SYNTHASE CPT3"/>
    <property type="match status" value="1"/>
</dbReference>
<name>A0AAW1HE57_SAPOF</name>
<evidence type="ECO:0000313" key="3">
    <source>
        <dbReference type="EMBL" id="KAK9674376.1"/>
    </source>
</evidence>
<dbReference type="HAMAP" id="MF_01139">
    <property type="entry name" value="ISPT"/>
    <property type="match status" value="1"/>
</dbReference>
<dbReference type="InterPro" id="IPR018520">
    <property type="entry name" value="UPP_synth-like_CS"/>
</dbReference>
<dbReference type="SUPFAM" id="SSF64005">
    <property type="entry name" value="Undecaprenyl diphosphate synthase"/>
    <property type="match status" value="1"/>
</dbReference>
<proteinExistence type="inferred from homology"/>
<organism evidence="3 4">
    <name type="scientific">Saponaria officinalis</name>
    <name type="common">Common soapwort</name>
    <name type="synonym">Lychnis saponaria</name>
    <dbReference type="NCBI Taxonomy" id="3572"/>
    <lineage>
        <taxon>Eukaryota</taxon>
        <taxon>Viridiplantae</taxon>
        <taxon>Streptophyta</taxon>
        <taxon>Embryophyta</taxon>
        <taxon>Tracheophyta</taxon>
        <taxon>Spermatophyta</taxon>
        <taxon>Magnoliopsida</taxon>
        <taxon>eudicotyledons</taxon>
        <taxon>Gunneridae</taxon>
        <taxon>Pentapetalae</taxon>
        <taxon>Caryophyllales</taxon>
        <taxon>Caryophyllaceae</taxon>
        <taxon>Caryophylleae</taxon>
        <taxon>Saponaria</taxon>
    </lineage>
</organism>
<dbReference type="CDD" id="cd00475">
    <property type="entry name" value="Cis_IPPS"/>
    <property type="match status" value="1"/>
</dbReference>
<sequence length="288" mass="32773">MSVVQTVEMEECKTKGVSVLSNAAYFVRKCLFGVLSKGPIPDHISFIMDGNRRYAQKYDLDEGAGYRLGYIALMSMLRNCYELGVKYVTIYAFSIDNFKRRPEEVQALMKLIREKIEGSLKQESMVNQYGVRVHFIGDLKLLDESVRLAAEKAMAATAGNSKAVLSICIAYTSTNEIMNAVEQSCEEKLDSAAYGLTNYARNGDTKYVDLADIERHIFMRVAPNPDIIVRTSGESRLSNFLLWQSARSILYSPSVLWPEIGFRHLVWAILKFQRNCCYVEKKHEKKRV</sequence>
<accession>A0AAW1HE57</accession>
<gene>
    <name evidence="3" type="ORF">RND81_12G228600</name>
</gene>
<protein>
    <recommendedName>
        <fullName evidence="2">Alkyl transferase</fullName>
        <ecNumber evidence="2">2.5.1.-</ecNumber>
    </recommendedName>
</protein>
<dbReference type="NCBIfam" id="TIGR00055">
    <property type="entry name" value="uppS"/>
    <property type="match status" value="1"/>
</dbReference>
<dbReference type="GO" id="GO:0016094">
    <property type="term" value="P:polyprenol biosynthetic process"/>
    <property type="evidence" value="ECO:0007669"/>
    <property type="project" value="TreeGrafter"/>
</dbReference>
<dbReference type="GO" id="GO:0005783">
    <property type="term" value="C:endoplasmic reticulum"/>
    <property type="evidence" value="ECO:0007669"/>
    <property type="project" value="TreeGrafter"/>
</dbReference>
<dbReference type="PROSITE" id="PS01066">
    <property type="entry name" value="UPP_SYNTHASE"/>
    <property type="match status" value="1"/>
</dbReference>
<keyword evidence="4" id="KW-1185">Reference proteome</keyword>
<dbReference type="InterPro" id="IPR001441">
    <property type="entry name" value="UPP_synth-like"/>
</dbReference>
<evidence type="ECO:0000256" key="2">
    <source>
        <dbReference type="RuleBase" id="RU363018"/>
    </source>
</evidence>
<evidence type="ECO:0000313" key="4">
    <source>
        <dbReference type="Proteomes" id="UP001443914"/>
    </source>
</evidence>
<dbReference type="Proteomes" id="UP001443914">
    <property type="component" value="Unassembled WGS sequence"/>
</dbReference>
<comment type="similarity">
    <text evidence="2">Belongs to the UPP synthase family.</text>
</comment>
<dbReference type="InterPro" id="IPR036424">
    <property type="entry name" value="UPP_synth-like_sf"/>
</dbReference>
<keyword evidence="1 2" id="KW-0808">Transferase</keyword>
<dbReference type="PANTHER" id="PTHR10291">
    <property type="entry name" value="DEHYDRODOLICHYL DIPHOSPHATE SYNTHASE FAMILY MEMBER"/>
    <property type="match status" value="1"/>
</dbReference>
<dbReference type="Gene3D" id="3.40.1180.10">
    <property type="entry name" value="Decaprenyl diphosphate synthase-like"/>
    <property type="match status" value="1"/>
</dbReference>
<reference evidence="3 4" key="1">
    <citation type="submission" date="2024-03" db="EMBL/GenBank/DDBJ databases">
        <title>WGS assembly of Saponaria officinalis var. Norfolk2.</title>
        <authorList>
            <person name="Jenkins J."/>
            <person name="Shu S."/>
            <person name="Grimwood J."/>
            <person name="Barry K."/>
            <person name="Goodstein D."/>
            <person name="Schmutz J."/>
            <person name="Leebens-Mack J."/>
            <person name="Osbourn A."/>
        </authorList>
    </citation>
    <scope>NUCLEOTIDE SEQUENCE [LARGE SCALE GENOMIC DNA]</scope>
    <source>
        <strain evidence="4">cv. Norfolk2</strain>
        <strain evidence="3">JIC</strain>
        <tissue evidence="3">Leaf</tissue>
    </source>
</reference>